<dbReference type="EMBL" id="DF973413">
    <property type="protein sequence ID" value="GAU29984.1"/>
    <property type="molecule type" value="Genomic_DNA"/>
</dbReference>
<accession>A0A2Z6MBF9</accession>
<reference evidence="2" key="1">
    <citation type="journal article" date="2017" name="Front. Plant Sci.">
        <title>Climate Clever Clovers: New Paradigm to Reduce the Environmental Footprint of Ruminants by Breeding Low Methanogenic Forages Utilizing Haplotype Variation.</title>
        <authorList>
            <person name="Kaur P."/>
            <person name="Appels R."/>
            <person name="Bayer P.E."/>
            <person name="Keeble-Gagnere G."/>
            <person name="Wang J."/>
            <person name="Hirakawa H."/>
            <person name="Shirasawa K."/>
            <person name="Vercoe P."/>
            <person name="Stefanova K."/>
            <person name="Durmic Z."/>
            <person name="Nichols P."/>
            <person name="Revell C."/>
            <person name="Isobe S.N."/>
            <person name="Edwards D."/>
            <person name="Erskine W."/>
        </authorList>
    </citation>
    <scope>NUCLEOTIDE SEQUENCE [LARGE SCALE GENOMIC DNA]</scope>
    <source>
        <strain evidence="2">cv. Daliak</strain>
    </source>
</reference>
<sequence>MHPRRNNFSKFLKCLQPNRSLVIARTFTASNSGSQPMSPINHGTAKSMIKKYQSALLTATLH</sequence>
<dbReference type="Proteomes" id="UP000242715">
    <property type="component" value="Unassembled WGS sequence"/>
</dbReference>
<proteinExistence type="predicted"/>
<organism evidence="1 2">
    <name type="scientific">Trifolium subterraneum</name>
    <name type="common">Subterranean clover</name>
    <dbReference type="NCBI Taxonomy" id="3900"/>
    <lineage>
        <taxon>Eukaryota</taxon>
        <taxon>Viridiplantae</taxon>
        <taxon>Streptophyta</taxon>
        <taxon>Embryophyta</taxon>
        <taxon>Tracheophyta</taxon>
        <taxon>Spermatophyta</taxon>
        <taxon>Magnoliopsida</taxon>
        <taxon>eudicotyledons</taxon>
        <taxon>Gunneridae</taxon>
        <taxon>Pentapetalae</taxon>
        <taxon>rosids</taxon>
        <taxon>fabids</taxon>
        <taxon>Fabales</taxon>
        <taxon>Fabaceae</taxon>
        <taxon>Papilionoideae</taxon>
        <taxon>50 kb inversion clade</taxon>
        <taxon>NPAAA clade</taxon>
        <taxon>Hologalegina</taxon>
        <taxon>IRL clade</taxon>
        <taxon>Trifolieae</taxon>
        <taxon>Trifolium</taxon>
    </lineage>
</organism>
<evidence type="ECO:0000313" key="2">
    <source>
        <dbReference type="Proteomes" id="UP000242715"/>
    </source>
</evidence>
<protein>
    <submittedName>
        <fullName evidence="1">Uncharacterized protein</fullName>
    </submittedName>
</protein>
<evidence type="ECO:0000313" key="1">
    <source>
        <dbReference type="EMBL" id="GAU29984.1"/>
    </source>
</evidence>
<gene>
    <name evidence="1" type="ORF">TSUD_160690</name>
</gene>
<name>A0A2Z6MBF9_TRISU</name>
<keyword evidence="2" id="KW-1185">Reference proteome</keyword>
<dbReference type="AlphaFoldDB" id="A0A2Z6MBF9"/>